<keyword evidence="3 8" id="KW-0548">Nucleotidyltransferase</keyword>
<dbReference type="InterPro" id="IPR002298">
    <property type="entry name" value="DNA_polymerase_A"/>
</dbReference>
<dbReference type="Proteomes" id="UP000001034">
    <property type="component" value="Segment"/>
</dbReference>
<dbReference type="InterPro" id="IPR019760">
    <property type="entry name" value="DNA-dir_DNA_pol_A_CS"/>
</dbReference>
<dbReference type="EMBL" id="AB366653">
    <property type="protein sequence ID" value="BAG41704.1"/>
    <property type="molecule type" value="Genomic_DNA"/>
</dbReference>
<protein>
    <recommendedName>
        <fullName evidence="1">DNA-directed DNA polymerase</fullName>
        <ecNumber evidence="1">2.7.7.7</ecNumber>
    </recommendedName>
</protein>
<dbReference type="GO" id="GO:0039693">
    <property type="term" value="P:viral DNA genome replication"/>
    <property type="evidence" value="ECO:0007669"/>
    <property type="project" value="UniProtKB-KW"/>
</dbReference>
<accession>B2ZYH7</accession>
<evidence type="ECO:0000256" key="1">
    <source>
        <dbReference type="ARBA" id="ARBA00012417"/>
    </source>
</evidence>
<dbReference type="Pfam" id="PF00476">
    <property type="entry name" value="DNA_pol_A"/>
    <property type="match status" value="1"/>
</dbReference>
<dbReference type="GeneID" id="6369744"/>
<dbReference type="GO" id="GO:0006261">
    <property type="term" value="P:DNA-templated DNA replication"/>
    <property type="evidence" value="ECO:0007669"/>
    <property type="project" value="InterPro"/>
</dbReference>
<organism evidence="8 9">
    <name type="scientific">Ralstonia phage phiRSL1</name>
    <dbReference type="NCBI Taxonomy" id="1980924"/>
    <lineage>
        <taxon>Viruses</taxon>
        <taxon>Duplodnaviria</taxon>
        <taxon>Heunggongvirae</taxon>
        <taxon>Uroviricota</taxon>
        <taxon>Caudoviricetes</taxon>
        <taxon>Mieseafarmvirus</taxon>
        <taxon>Mieseafarmvirus RSL1</taxon>
    </lineage>
</organism>
<keyword evidence="4" id="KW-0239">DNA-directed DNA polymerase</keyword>
<dbReference type="InterPro" id="IPR043502">
    <property type="entry name" value="DNA/RNA_pol_sf"/>
</dbReference>
<keyword evidence="5" id="KW-0235">DNA replication</keyword>
<dbReference type="RefSeq" id="YP_001950134.1">
    <property type="nucleotide sequence ID" value="NC_010811.2"/>
</dbReference>
<evidence type="ECO:0000313" key="8">
    <source>
        <dbReference type="EMBL" id="BAG41704.1"/>
    </source>
</evidence>
<evidence type="ECO:0000256" key="6">
    <source>
        <dbReference type="ARBA" id="ARBA00049244"/>
    </source>
</evidence>
<dbReference type="PROSITE" id="PS00447">
    <property type="entry name" value="DNA_POLYMERASE_A"/>
    <property type="match status" value="1"/>
</dbReference>
<evidence type="ECO:0000256" key="4">
    <source>
        <dbReference type="ARBA" id="ARBA00022932"/>
    </source>
</evidence>
<comment type="catalytic activity">
    <reaction evidence="6">
        <text>DNA(n) + a 2'-deoxyribonucleoside 5'-triphosphate = DNA(n+1) + diphosphate</text>
        <dbReference type="Rhea" id="RHEA:22508"/>
        <dbReference type="Rhea" id="RHEA-COMP:17339"/>
        <dbReference type="Rhea" id="RHEA-COMP:17340"/>
        <dbReference type="ChEBI" id="CHEBI:33019"/>
        <dbReference type="ChEBI" id="CHEBI:61560"/>
        <dbReference type="ChEBI" id="CHEBI:173112"/>
        <dbReference type="EC" id="2.7.7.7"/>
    </reaction>
</comment>
<dbReference type="GO" id="GO:0003677">
    <property type="term" value="F:DNA binding"/>
    <property type="evidence" value="ECO:0007669"/>
    <property type="project" value="InterPro"/>
</dbReference>
<keyword evidence="9" id="KW-1185">Reference proteome</keyword>
<proteinExistence type="predicted"/>
<evidence type="ECO:0000256" key="3">
    <source>
        <dbReference type="ARBA" id="ARBA00022695"/>
    </source>
</evidence>
<keyword evidence="2 8" id="KW-0808">Transferase</keyword>
<sequence>MLDKQFRFEIQNEFFKRNAPYNLLLKMDSDWKQSKRRLLIVFQSVDSRDLPSERTGKEGELLGDVGTFTAFRNAYKYARKTAQTYLRGTDKTVPEYALAVANFNAARHLHMSSRGRHDAELVFADRLRQMIRKLRPTHVLFSGDEALSVTYPQIAYGHYKRGWIHTLKEDDFSFKAASTLDFARLLDKNGALANLLGFWTRHLAQLLIEHHPFSLAHVKAEPRFIKTIDQFDKLMKRFDTAEYCALDTETKNLSSLHNRIYTMQFTTNHNPNAGYVLAIDHPLTHWSKEERQYIKRELRQRFAAKTGPLLITFNGHMFDLRVIRQILRIPIMWLPVWEIMFAEHSLDENASLLNAASNAVNPDGKKATYGGLAPIFTSYGNDHYYTAAFSKAQRSTSGQVKPDNPDFLEYASTDTVSIAHIRQMQIKRASYMEIDGQSFAPYFVRHMEQQMSDTAHALSHMRNDGSSLSRPALKHLMGPKSPLREMMAKTLDQLRLMNEVRKANKELLSDSGFKAKSLFGGVSDKWIFQPTKPDHKAKLFFDVLGLEPLSMSKITGKPQIDKEFIKHYKDKNKVVALYGEYQALTKVISTYVKAWSRRLNTALDESTDDSLRADYFLVDTGRLGSKDPNLQQIPSRGPLSKLLKTLFVARPGYLLVRFDYSAHEVRIWSVASGDKVIAAAFRTGLELRQAFIQDPSDANKKALKEKGDFHILNVQRFFKKLVDKDHPLRDAVKKVVFGVIYGKGAETLGEDTKEGDISSLRAEVAKLYDESLTCKDAKRLARINEMLEELDDKLTALFNEDRSEYAQGIVDKMFGEFKAGHRWIQRMSKMAEEKFYVYSFNGRVRHLYAAMTGDKRIISKQVRRGTNAPIQGVASEIGNKADRLIITEYYKRLPKLKKMLGIDRSDWELRVFSQRAVHDALYKMVPYDMVIPFIHILQYQATYGVQAAYEKAFNFKWTIAPEIECEIGVSDDKSRKWSWDVKELVAHLKAAVDDAEKLGVLEGKKEDVLRRVFRPWTDPKVRRALQKSYPLLGVTDLDRQISEAVAEFME</sequence>
<dbReference type="Gene3D" id="3.30.420.10">
    <property type="entry name" value="Ribonuclease H-like superfamily/Ribonuclease H"/>
    <property type="match status" value="1"/>
</dbReference>
<dbReference type="EC" id="2.7.7.7" evidence="1"/>
<dbReference type="Pfam" id="PF01612">
    <property type="entry name" value="DNA_pol_A_exo1"/>
    <property type="match status" value="1"/>
</dbReference>
<dbReference type="SUPFAM" id="SSF53098">
    <property type="entry name" value="Ribonuclease H-like"/>
    <property type="match status" value="1"/>
</dbReference>
<dbReference type="Gene3D" id="1.20.1060.10">
    <property type="entry name" value="Taq DNA Polymerase, Chain T, domain 4"/>
    <property type="match status" value="1"/>
</dbReference>
<dbReference type="OrthoDB" id="12281at10239"/>
<dbReference type="GO" id="GO:0008408">
    <property type="term" value="F:3'-5' exonuclease activity"/>
    <property type="evidence" value="ECO:0007669"/>
    <property type="project" value="InterPro"/>
</dbReference>
<dbReference type="InterPro" id="IPR002562">
    <property type="entry name" value="3'-5'_exonuclease_dom"/>
</dbReference>
<dbReference type="GO" id="GO:0003887">
    <property type="term" value="F:DNA-directed DNA polymerase activity"/>
    <property type="evidence" value="ECO:0007669"/>
    <property type="project" value="UniProtKB-KW"/>
</dbReference>
<dbReference type="InterPro" id="IPR001098">
    <property type="entry name" value="DNA-dir_DNA_pol_A_palm_dom"/>
</dbReference>
<dbReference type="InterPro" id="IPR012337">
    <property type="entry name" value="RNaseH-like_sf"/>
</dbReference>
<reference evidence="8 9" key="1">
    <citation type="journal article" date="2010" name="Virology">
        <title>A jumbo phage infecting the phytopathogen Ralstonia solanacearum defines a new lineage of the Myoviridae family.</title>
        <authorList>
            <person name="Yamada T."/>
            <person name="Satoh S."/>
            <person name="Ishikawa H."/>
            <person name="Fujiwara A."/>
            <person name="Kawasaki T."/>
            <person name="Fujie M."/>
            <person name="Ogata H."/>
        </authorList>
    </citation>
    <scope>NUCLEOTIDE SEQUENCE [LARGE SCALE GENOMIC DNA]</scope>
</reference>
<feature type="domain" description="DNA-directed DNA polymerase family A palm" evidence="7">
    <location>
        <begin position="640"/>
        <end position="929"/>
    </location>
</feature>
<evidence type="ECO:0000259" key="7">
    <source>
        <dbReference type="SMART" id="SM00482"/>
    </source>
</evidence>
<dbReference type="KEGG" id="vg:6369744"/>
<dbReference type="GO" id="GO:0006302">
    <property type="term" value="P:double-strand break repair"/>
    <property type="evidence" value="ECO:0007669"/>
    <property type="project" value="TreeGrafter"/>
</dbReference>
<dbReference type="PRINTS" id="PR00868">
    <property type="entry name" value="DNAPOLI"/>
</dbReference>
<dbReference type="SUPFAM" id="SSF56672">
    <property type="entry name" value="DNA/RNA polymerases"/>
    <property type="match status" value="1"/>
</dbReference>
<dbReference type="PANTHER" id="PTHR10133:SF62">
    <property type="entry name" value="DNA POLYMERASE THETA"/>
    <property type="match status" value="1"/>
</dbReference>
<name>B2ZYH7_9CAUD</name>
<evidence type="ECO:0000256" key="2">
    <source>
        <dbReference type="ARBA" id="ARBA00022679"/>
    </source>
</evidence>
<keyword evidence="5" id="KW-1194">Viral DNA replication</keyword>
<dbReference type="InterPro" id="IPR036397">
    <property type="entry name" value="RNaseH_sf"/>
</dbReference>
<dbReference type="PANTHER" id="PTHR10133">
    <property type="entry name" value="DNA POLYMERASE I"/>
    <property type="match status" value="1"/>
</dbReference>
<evidence type="ECO:0000313" key="9">
    <source>
        <dbReference type="Proteomes" id="UP000001034"/>
    </source>
</evidence>
<dbReference type="Gene3D" id="3.30.70.370">
    <property type="match status" value="1"/>
</dbReference>
<dbReference type="SMART" id="SM00482">
    <property type="entry name" value="POLAc"/>
    <property type="match status" value="1"/>
</dbReference>
<evidence type="ECO:0000256" key="5">
    <source>
        <dbReference type="ARBA" id="ARBA00023109"/>
    </source>
</evidence>
<dbReference type="Gene3D" id="1.10.150.20">
    <property type="entry name" value="5' to 3' exonuclease, C-terminal subdomain"/>
    <property type="match status" value="1"/>
</dbReference>